<proteinExistence type="predicted"/>
<gene>
    <name evidence="1" type="ORF">E2C01_024491</name>
</gene>
<protein>
    <submittedName>
        <fullName evidence="1">Uncharacterized protein</fullName>
    </submittedName>
</protein>
<reference evidence="1 2" key="1">
    <citation type="submission" date="2019-05" db="EMBL/GenBank/DDBJ databases">
        <title>Another draft genome of Portunus trituberculatus and its Hox gene families provides insights of decapod evolution.</title>
        <authorList>
            <person name="Jeong J.-H."/>
            <person name="Song I."/>
            <person name="Kim S."/>
            <person name="Choi T."/>
            <person name="Kim D."/>
            <person name="Ryu S."/>
            <person name="Kim W."/>
        </authorList>
    </citation>
    <scope>NUCLEOTIDE SEQUENCE [LARGE SCALE GENOMIC DNA]</scope>
    <source>
        <tissue evidence="1">Muscle</tissue>
    </source>
</reference>
<evidence type="ECO:0000313" key="2">
    <source>
        <dbReference type="Proteomes" id="UP000324222"/>
    </source>
</evidence>
<comment type="caution">
    <text evidence="1">The sequence shown here is derived from an EMBL/GenBank/DDBJ whole genome shotgun (WGS) entry which is preliminary data.</text>
</comment>
<sequence>MKECFVKLKNRIGKIPARNIHSSIRSAHTDGSLTRKQ</sequence>
<keyword evidence="2" id="KW-1185">Reference proteome</keyword>
<evidence type="ECO:0000313" key="1">
    <source>
        <dbReference type="EMBL" id="MPC31208.1"/>
    </source>
</evidence>
<dbReference type="Proteomes" id="UP000324222">
    <property type="component" value="Unassembled WGS sequence"/>
</dbReference>
<name>A0A5B7ECG8_PORTR</name>
<accession>A0A5B7ECG8</accession>
<dbReference type="AlphaFoldDB" id="A0A5B7ECG8"/>
<dbReference type="EMBL" id="VSRR010002389">
    <property type="protein sequence ID" value="MPC31208.1"/>
    <property type="molecule type" value="Genomic_DNA"/>
</dbReference>
<organism evidence="1 2">
    <name type="scientific">Portunus trituberculatus</name>
    <name type="common">Swimming crab</name>
    <name type="synonym">Neptunus trituberculatus</name>
    <dbReference type="NCBI Taxonomy" id="210409"/>
    <lineage>
        <taxon>Eukaryota</taxon>
        <taxon>Metazoa</taxon>
        <taxon>Ecdysozoa</taxon>
        <taxon>Arthropoda</taxon>
        <taxon>Crustacea</taxon>
        <taxon>Multicrustacea</taxon>
        <taxon>Malacostraca</taxon>
        <taxon>Eumalacostraca</taxon>
        <taxon>Eucarida</taxon>
        <taxon>Decapoda</taxon>
        <taxon>Pleocyemata</taxon>
        <taxon>Brachyura</taxon>
        <taxon>Eubrachyura</taxon>
        <taxon>Portunoidea</taxon>
        <taxon>Portunidae</taxon>
        <taxon>Portuninae</taxon>
        <taxon>Portunus</taxon>
    </lineage>
</organism>